<gene>
    <name evidence="1" type="ORF">METZ01_LOCUS411319</name>
</gene>
<dbReference type="AlphaFoldDB" id="A0A382WJH7"/>
<protein>
    <recommendedName>
        <fullName evidence="2">Cytochrome c domain-containing protein</fullName>
    </recommendedName>
</protein>
<proteinExistence type="predicted"/>
<feature type="non-terminal residue" evidence="1">
    <location>
        <position position="94"/>
    </location>
</feature>
<evidence type="ECO:0000313" key="1">
    <source>
        <dbReference type="EMBL" id="SVD58465.1"/>
    </source>
</evidence>
<name>A0A382WJH7_9ZZZZ</name>
<reference evidence="1" key="1">
    <citation type="submission" date="2018-05" db="EMBL/GenBank/DDBJ databases">
        <authorList>
            <person name="Lanie J.A."/>
            <person name="Ng W.-L."/>
            <person name="Kazmierczak K.M."/>
            <person name="Andrzejewski T.M."/>
            <person name="Davidsen T.M."/>
            <person name="Wayne K.J."/>
            <person name="Tettelin H."/>
            <person name="Glass J.I."/>
            <person name="Rusch D."/>
            <person name="Podicherti R."/>
            <person name="Tsui H.-C.T."/>
            <person name="Winkler M.E."/>
        </authorList>
    </citation>
    <scope>NUCLEOTIDE SEQUENCE</scope>
</reference>
<accession>A0A382WJH7</accession>
<evidence type="ECO:0008006" key="2">
    <source>
        <dbReference type="Google" id="ProtNLM"/>
    </source>
</evidence>
<sequence length="94" mass="10065">MPKAKYNNIFDHDFGEIIAYLKTLPAVDNELDESKLNPLGCIISVFRGNLIPASIIDHAASRVPTPEAGVTAADGRYPAGICTVCHGHDLFGEA</sequence>
<organism evidence="1">
    <name type="scientific">marine metagenome</name>
    <dbReference type="NCBI Taxonomy" id="408172"/>
    <lineage>
        <taxon>unclassified sequences</taxon>
        <taxon>metagenomes</taxon>
        <taxon>ecological metagenomes</taxon>
    </lineage>
</organism>
<dbReference type="EMBL" id="UINC01160043">
    <property type="protein sequence ID" value="SVD58465.1"/>
    <property type="molecule type" value="Genomic_DNA"/>
</dbReference>